<name>A0A645IND0_9ZZZZ</name>
<reference evidence="1" key="1">
    <citation type="submission" date="2019-08" db="EMBL/GenBank/DDBJ databases">
        <authorList>
            <person name="Kucharzyk K."/>
            <person name="Murdoch R.W."/>
            <person name="Higgins S."/>
            <person name="Loffler F."/>
        </authorList>
    </citation>
    <scope>NUCLEOTIDE SEQUENCE</scope>
</reference>
<accession>A0A645IND0</accession>
<sequence length="139" mass="15313">MIEHLDAMSGVRRGIGSHEDRLNLVILNHLLQRRVGFAAIDTLSQGRTTVRDQITHRNHFDIGVMLKFERRRKLALAVTHQAYPDLAVAVRLPRLRFVVIGLRLIEPRDDLLVGGFELGDGRRGGDEGGGSGAKEGTAG</sequence>
<proteinExistence type="predicted"/>
<protein>
    <submittedName>
        <fullName evidence="1">Uncharacterized protein</fullName>
    </submittedName>
</protein>
<comment type="caution">
    <text evidence="1">The sequence shown here is derived from an EMBL/GenBank/DDBJ whole genome shotgun (WGS) entry which is preliminary data.</text>
</comment>
<dbReference type="EMBL" id="VSSQ01111349">
    <property type="protein sequence ID" value="MPN48743.1"/>
    <property type="molecule type" value="Genomic_DNA"/>
</dbReference>
<gene>
    <name evidence="1" type="ORF">SDC9_196355</name>
</gene>
<dbReference type="AlphaFoldDB" id="A0A645IND0"/>
<organism evidence="1">
    <name type="scientific">bioreactor metagenome</name>
    <dbReference type="NCBI Taxonomy" id="1076179"/>
    <lineage>
        <taxon>unclassified sequences</taxon>
        <taxon>metagenomes</taxon>
        <taxon>ecological metagenomes</taxon>
    </lineage>
</organism>
<evidence type="ECO:0000313" key="1">
    <source>
        <dbReference type="EMBL" id="MPN48743.1"/>
    </source>
</evidence>